<dbReference type="RefSeq" id="WP_189459211.1">
    <property type="nucleotide sequence ID" value="NZ_BMYO01000003.1"/>
</dbReference>
<evidence type="ECO:0000313" key="2">
    <source>
        <dbReference type="EMBL" id="GHD59707.1"/>
    </source>
</evidence>
<sequence>MEIIRELLANAQATSSLQRKYYWMTSAVGLLALATSLLMMMFVATLLASWLGLSWNARIQGSANGVVWVALTLLSVPLVVYVSGMAVAWLSTFPMRWFGAMTVQDVKFYAQRGRYPKHWFKR</sequence>
<reference evidence="3" key="1">
    <citation type="journal article" date="2019" name="Int. J. Syst. Evol. Microbiol.">
        <title>The Global Catalogue of Microorganisms (GCM) 10K type strain sequencing project: providing services to taxonomists for standard genome sequencing and annotation.</title>
        <authorList>
            <consortium name="The Broad Institute Genomics Platform"/>
            <consortium name="The Broad Institute Genome Sequencing Center for Infectious Disease"/>
            <person name="Wu L."/>
            <person name="Ma J."/>
        </authorList>
    </citation>
    <scope>NUCLEOTIDE SEQUENCE [LARGE SCALE GENOMIC DNA]</scope>
    <source>
        <strain evidence="3">KCTC 23701</strain>
    </source>
</reference>
<keyword evidence="1" id="KW-0812">Transmembrane</keyword>
<comment type="caution">
    <text evidence="2">The sequence shown here is derived from an EMBL/GenBank/DDBJ whole genome shotgun (WGS) entry which is preliminary data.</text>
</comment>
<accession>A0ABQ3GX90</accession>
<gene>
    <name evidence="2" type="ORF">GCM10007350_11320</name>
</gene>
<keyword evidence="1" id="KW-0472">Membrane</keyword>
<keyword evidence="1" id="KW-1133">Transmembrane helix</keyword>
<dbReference type="Proteomes" id="UP000604737">
    <property type="component" value="Unassembled WGS sequence"/>
</dbReference>
<organism evidence="2 3">
    <name type="scientific">Jeongeupia chitinilytica</name>
    <dbReference type="NCBI Taxonomy" id="1041641"/>
    <lineage>
        <taxon>Bacteria</taxon>
        <taxon>Pseudomonadati</taxon>
        <taxon>Pseudomonadota</taxon>
        <taxon>Betaproteobacteria</taxon>
        <taxon>Neisseriales</taxon>
        <taxon>Chitinibacteraceae</taxon>
        <taxon>Jeongeupia</taxon>
    </lineage>
</organism>
<evidence type="ECO:0000313" key="3">
    <source>
        <dbReference type="Proteomes" id="UP000604737"/>
    </source>
</evidence>
<protein>
    <submittedName>
        <fullName evidence="2">Uncharacterized protein</fullName>
    </submittedName>
</protein>
<evidence type="ECO:0000256" key="1">
    <source>
        <dbReference type="SAM" id="Phobius"/>
    </source>
</evidence>
<dbReference type="EMBL" id="BMYO01000003">
    <property type="protein sequence ID" value="GHD59707.1"/>
    <property type="molecule type" value="Genomic_DNA"/>
</dbReference>
<keyword evidence="3" id="KW-1185">Reference proteome</keyword>
<proteinExistence type="predicted"/>
<feature type="transmembrane region" description="Helical" evidence="1">
    <location>
        <begin position="65"/>
        <end position="90"/>
    </location>
</feature>
<name>A0ABQ3GX90_9NEIS</name>
<feature type="transmembrane region" description="Helical" evidence="1">
    <location>
        <begin position="21"/>
        <end position="53"/>
    </location>
</feature>